<dbReference type="FunFam" id="1.10.10.10:FF:000001">
    <property type="entry name" value="LysR family transcriptional regulator"/>
    <property type="match status" value="1"/>
</dbReference>
<dbReference type="Gene3D" id="1.10.10.10">
    <property type="entry name" value="Winged helix-like DNA-binding domain superfamily/Winged helix DNA-binding domain"/>
    <property type="match status" value="1"/>
</dbReference>
<dbReference type="Pfam" id="PF00126">
    <property type="entry name" value="HTH_1"/>
    <property type="match status" value="1"/>
</dbReference>
<dbReference type="InterPro" id="IPR036388">
    <property type="entry name" value="WH-like_DNA-bd_sf"/>
</dbReference>
<name>A0A437MJ94_9PROT</name>
<dbReference type="PANTHER" id="PTHR30346">
    <property type="entry name" value="TRANSCRIPTIONAL DUAL REGULATOR HCAR-RELATED"/>
    <property type="match status" value="1"/>
</dbReference>
<evidence type="ECO:0000256" key="1">
    <source>
        <dbReference type="ARBA" id="ARBA00009437"/>
    </source>
</evidence>
<dbReference type="SUPFAM" id="SSF46785">
    <property type="entry name" value="Winged helix' DNA-binding domain"/>
    <property type="match status" value="1"/>
</dbReference>
<comment type="caution">
    <text evidence="6">The sequence shown here is derived from an EMBL/GenBank/DDBJ whole genome shotgun (WGS) entry which is preliminary data.</text>
</comment>
<dbReference type="Gene3D" id="3.40.190.10">
    <property type="entry name" value="Periplasmic binding protein-like II"/>
    <property type="match status" value="2"/>
</dbReference>
<dbReference type="GO" id="GO:0032993">
    <property type="term" value="C:protein-DNA complex"/>
    <property type="evidence" value="ECO:0007669"/>
    <property type="project" value="TreeGrafter"/>
</dbReference>
<keyword evidence="7" id="KW-1185">Reference proteome</keyword>
<dbReference type="SUPFAM" id="SSF53850">
    <property type="entry name" value="Periplasmic binding protein-like II"/>
    <property type="match status" value="1"/>
</dbReference>
<dbReference type="InterPro" id="IPR036390">
    <property type="entry name" value="WH_DNA-bd_sf"/>
</dbReference>
<dbReference type="Proteomes" id="UP000282957">
    <property type="component" value="Unassembled WGS sequence"/>
</dbReference>
<dbReference type="AlphaFoldDB" id="A0A437MJ94"/>
<comment type="similarity">
    <text evidence="1">Belongs to the LysR transcriptional regulatory family.</text>
</comment>
<dbReference type="GO" id="GO:0003700">
    <property type="term" value="F:DNA-binding transcription factor activity"/>
    <property type="evidence" value="ECO:0007669"/>
    <property type="project" value="InterPro"/>
</dbReference>
<accession>A0A437MJ94</accession>
<keyword evidence="3" id="KW-0238">DNA-binding</keyword>
<reference evidence="6 7" key="1">
    <citation type="submission" date="2019-01" db="EMBL/GenBank/DDBJ databases">
        <authorList>
            <person name="Chen W.-M."/>
        </authorList>
    </citation>
    <scope>NUCLEOTIDE SEQUENCE [LARGE SCALE GENOMIC DNA]</scope>
    <source>
        <strain evidence="6 7">CCP-6</strain>
    </source>
</reference>
<evidence type="ECO:0000313" key="6">
    <source>
        <dbReference type="EMBL" id="RVT97720.1"/>
    </source>
</evidence>
<dbReference type="OrthoDB" id="8679465at2"/>
<evidence type="ECO:0000256" key="2">
    <source>
        <dbReference type="ARBA" id="ARBA00023015"/>
    </source>
</evidence>
<dbReference type="GO" id="GO:0003677">
    <property type="term" value="F:DNA binding"/>
    <property type="evidence" value="ECO:0007669"/>
    <property type="project" value="UniProtKB-KW"/>
</dbReference>
<evidence type="ECO:0000256" key="3">
    <source>
        <dbReference type="ARBA" id="ARBA00023125"/>
    </source>
</evidence>
<evidence type="ECO:0000259" key="5">
    <source>
        <dbReference type="PROSITE" id="PS50931"/>
    </source>
</evidence>
<sequence>MQPSLRALRYLVAVADTQSLTGAAKRLNVSQPSISEAVAALEREMGIALFLRRHARGVTLTPAGTRVVAEARLLLRHAEDFMHSATSLGEELAGEVSMGCFLTIAPRYLPAILGGFGQGAPRVSIRVEEGDHDEVLAALEAGRTEIALTYDFGLPDGLVVTPVAMLAPVVVLPLRHRLARRGSLGLEELIDEPYLLLDLPHSRDYFHGLFRACGLTPRIGFRSRSQELLRGLVGNGLGWTIQNVQPETPYAIDGSRITSVPLNRRLEPTRLVLAAAPGPASRPAVKALARFVRVAFGDGGIFDPRRVPERAGQAPPNPQ</sequence>
<evidence type="ECO:0000313" key="7">
    <source>
        <dbReference type="Proteomes" id="UP000282957"/>
    </source>
</evidence>
<dbReference type="RefSeq" id="WP_127786949.1">
    <property type="nucleotide sequence ID" value="NZ_SACL01000002.1"/>
</dbReference>
<dbReference type="InterPro" id="IPR000847">
    <property type="entry name" value="LysR_HTH_N"/>
</dbReference>
<dbReference type="Pfam" id="PF03466">
    <property type="entry name" value="LysR_substrate"/>
    <property type="match status" value="1"/>
</dbReference>
<organism evidence="6 7">
    <name type="scientific">Rhodovarius crocodyli</name>
    <dbReference type="NCBI Taxonomy" id="1979269"/>
    <lineage>
        <taxon>Bacteria</taxon>
        <taxon>Pseudomonadati</taxon>
        <taxon>Pseudomonadota</taxon>
        <taxon>Alphaproteobacteria</taxon>
        <taxon>Acetobacterales</taxon>
        <taxon>Roseomonadaceae</taxon>
        <taxon>Rhodovarius</taxon>
    </lineage>
</organism>
<dbReference type="InterPro" id="IPR005119">
    <property type="entry name" value="LysR_subst-bd"/>
</dbReference>
<dbReference type="EMBL" id="SACL01000002">
    <property type="protein sequence ID" value="RVT97720.1"/>
    <property type="molecule type" value="Genomic_DNA"/>
</dbReference>
<proteinExistence type="inferred from homology"/>
<gene>
    <name evidence="6" type="ORF">EOD42_07885</name>
</gene>
<dbReference type="PANTHER" id="PTHR30346:SF0">
    <property type="entry name" value="HCA OPERON TRANSCRIPTIONAL ACTIVATOR HCAR"/>
    <property type="match status" value="1"/>
</dbReference>
<protein>
    <submittedName>
        <fullName evidence="6">LysR family transcriptional regulator</fullName>
    </submittedName>
</protein>
<evidence type="ECO:0000256" key="4">
    <source>
        <dbReference type="ARBA" id="ARBA00023163"/>
    </source>
</evidence>
<dbReference type="PRINTS" id="PR00039">
    <property type="entry name" value="HTHLYSR"/>
</dbReference>
<keyword evidence="2" id="KW-0805">Transcription regulation</keyword>
<keyword evidence="4" id="KW-0804">Transcription</keyword>
<feature type="domain" description="HTH lysR-type" evidence="5">
    <location>
        <begin position="3"/>
        <end position="61"/>
    </location>
</feature>
<dbReference type="PROSITE" id="PS50931">
    <property type="entry name" value="HTH_LYSR"/>
    <property type="match status" value="1"/>
</dbReference>